<dbReference type="PANTHER" id="PTHR10514:SF27">
    <property type="entry name" value="ANGIOTENSIN-CONVERTING ENZYME"/>
    <property type="match status" value="1"/>
</dbReference>
<evidence type="ECO:0000256" key="3">
    <source>
        <dbReference type="ARBA" id="ARBA00023157"/>
    </source>
</evidence>
<proteinExistence type="inferred from homology"/>
<dbReference type="GO" id="GO:0008241">
    <property type="term" value="F:peptidyl-dipeptidase activity"/>
    <property type="evidence" value="ECO:0007669"/>
    <property type="project" value="InterPro"/>
</dbReference>
<feature type="transmembrane region" description="Helical" evidence="6">
    <location>
        <begin position="567"/>
        <end position="590"/>
    </location>
</feature>
<keyword evidence="4" id="KW-0325">Glycoprotein</keyword>
<feature type="compositionally biased region" description="Low complexity" evidence="5">
    <location>
        <begin position="548"/>
        <end position="562"/>
    </location>
</feature>
<feature type="compositionally biased region" description="Basic and acidic residues" evidence="5">
    <location>
        <begin position="526"/>
        <end position="538"/>
    </location>
</feature>
<evidence type="ECO:0000256" key="4">
    <source>
        <dbReference type="ARBA" id="ARBA00023180"/>
    </source>
</evidence>
<evidence type="ECO:0000256" key="1">
    <source>
        <dbReference type="ARBA" id="ARBA00008139"/>
    </source>
</evidence>
<dbReference type="EMBL" id="OE001031">
    <property type="protein sequence ID" value="CAD7455793.1"/>
    <property type="molecule type" value="Genomic_DNA"/>
</dbReference>
<comment type="similarity">
    <text evidence="1">Belongs to the peptidase M2 family.</text>
</comment>
<evidence type="ECO:0000256" key="6">
    <source>
        <dbReference type="SAM" id="Phobius"/>
    </source>
</evidence>
<dbReference type="PANTHER" id="PTHR10514">
    <property type="entry name" value="ANGIOTENSIN-CONVERTING ENZYME"/>
    <property type="match status" value="1"/>
</dbReference>
<keyword evidence="3" id="KW-1015">Disulfide bond</keyword>
<name>A0A7R9IDI8_9NEOP</name>
<sequence>MRLRRLERESTSLVGILEGYGSSATCLYMRLLQQTKSTSNCLDSDNRNETLTLSAWQQLLQKENTLSVQYSANVTATDPELIRKLDLIVHVGEALLPENERIALTDAVQKGCKSVTIRTVDTDVVVLAVASFGKLCSDELWIALVSGQVFDLRTTLVNSQDPGEILELWTKWMDISSPFRHEFVSILESVNDVASVNKFLATDLEVPGLIPGASRFSLKAVCLERGQLSLVKTNEELLERKDATDADSYWLMQTEFPGSYDDARKLWEGIKPLYLKLQSYVRSRLASRYGEQAFDNSTDIPAHLLGWFTVPRSFNMIKASLNRILRRGDNKNESRVESNLTLESRSFTLVSRVIESASLIKELVQDRCSPSGVYEAAVGLSSLLASSRSYLSSLELLTEEDPSTPTLLLLQALRTLPRLPYYLAADLSRLDLLRFGNFTGQQVVQSWDRHREEFQQISTSGGEEGGWDLMFDDQITSNKPYLGQLLQEGMSLKWPELLEKHLQIFGLDGGPLLRYFKPLEDFLDRQGSPERLNPEGRSGDSLTPAIVGTGVNVNSTTNTTSPKTTSVGSAILIGCATVAAIGIVTTLFLIGRKRFKRGGHEYQIAKSEPI</sequence>
<reference evidence="7" key="1">
    <citation type="submission" date="2020-11" db="EMBL/GenBank/DDBJ databases">
        <authorList>
            <person name="Tran Van P."/>
        </authorList>
    </citation>
    <scope>NUCLEOTIDE SEQUENCE</scope>
</reference>
<dbReference type="Pfam" id="PF01401">
    <property type="entry name" value="Peptidase_M2"/>
    <property type="match status" value="1"/>
</dbReference>
<feature type="region of interest" description="Disordered" evidence="5">
    <location>
        <begin position="526"/>
        <end position="562"/>
    </location>
</feature>
<dbReference type="InterPro" id="IPR001548">
    <property type="entry name" value="Peptidase_M2"/>
</dbReference>
<dbReference type="GO" id="GO:0006508">
    <property type="term" value="P:proteolysis"/>
    <property type="evidence" value="ECO:0007669"/>
    <property type="project" value="InterPro"/>
</dbReference>
<dbReference type="GO" id="GO:0008237">
    <property type="term" value="F:metallopeptidase activity"/>
    <property type="evidence" value="ECO:0007669"/>
    <property type="project" value="InterPro"/>
</dbReference>
<dbReference type="SUPFAM" id="SSF55486">
    <property type="entry name" value="Metalloproteases ('zincins'), catalytic domain"/>
    <property type="match status" value="1"/>
</dbReference>
<protein>
    <submittedName>
        <fullName evidence="7">Uncharacterized protein</fullName>
    </submittedName>
</protein>
<evidence type="ECO:0000256" key="2">
    <source>
        <dbReference type="ARBA" id="ARBA00022729"/>
    </source>
</evidence>
<keyword evidence="6" id="KW-0472">Membrane</keyword>
<keyword evidence="2" id="KW-0732">Signal</keyword>
<gene>
    <name evidence="7" type="ORF">TTEB3V08_LOCUS3843</name>
</gene>
<keyword evidence="6" id="KW-1133">Transmembrane helix</keyword>
<accession>A0A7R9IDI8</accession>
<dbReference type="AlphaFoldDB" id="A0A7R9IDI8"/>
<evidence type="ECO:0000256" key="5">
    <source>
        <dbReference type="SAM" id="MobiDB-lite"/>
    </source>
</evidence>
<dbReference type="GO" id="GO:0005886">
    <property type="term" value="C:plasma membrane"/>
    <property type="evidence" value="ECO:0007669"/>
    <property type="project" value="TreeGrafter"/>
</dbReference>
<organism evidence="7">
    <name type="scientific">Timema tahoe</name>
    <dbReference type="NCBI Taxonomy" id="61484"/>
    <lineage>
        <taxon>Eukaryota</taxon>
        <taxon>Metazoa</taxon>
        <taxon>Ecdysozoa</taxon>
        <taxon>Arthropoda</taxon>
        <taxon>Hexapoda</taxon>
        <taxon>Insecta</taxon>
        <taxon>Pterygota</taxon>
        <taxon>Neoptera</taxon>
        <taxon>Polyneoptera</taxon>
        <taxon>Phasmatodea</taxon>
        <taxon>Timematodea</taxon>
        <taxon>Timematoidea</taxon>
        <taxon>Timematidae</taxon>
        <taxon>Timema</taxon>
    </lineage>
</organism>
<keyword evidence="6" id="KW-0812">Transmembrane</keyword>
<evidence type="ECO:0000313" key="7">
    <source>
        <dbReference type="EMBL" id="CAD7455793.1"/>
    </source>
</evidence>